<reference evidence="5 6" key="1">
    <citation type="submission" date="2024-04" db="EMBL/GenBank/DDBJ databases">
        <title>Symmetric and asymmetric DNA N6-adenine methylation regulates different biological responses in Mucorales.</title>
        <authorList>
            <consortium name="Lawrence Berkeley National Laboratory"/>
            <person name="Lax C."/>
            <person name="Mondo S.J."/>
            <person name="Osorio-Concepcion M."/>
            <person name="Muszewska A."/>
            <person name="Corrochano-Luque M."/>
            <person name="Gutierrez G."/>
            <person name="Riley R."/>
            <person name="Lipzen A."/>
            <person name="Guo J."/>
            <person name="Hundley H."/>
            <person name="Amirebrahimi M."/>
            <person name="Ng V."/>
            <person name="Lorenzo-Gutierrez D."/>
            <person name="Binder U."/>
            <person name="Yang J."/>
            <person name="Song Y."/>
            <person name="Canovas D."/>
            <person name="Navarro E."/>
            <person name="Freitag M."/>
            <person name="Gabaldon T."/>
            <person name="Grigoriev I.V."/>
            <person name="Corrochano L.M."/>
            <person name="Nicolas F.E."/>
            <person name="Garre V."/>
        </authorList>
    </citation>
    <scope>NUCLEOTIDE SEQUENCE [LARGE SCALE GENOMIC DNA]</scope>
    <source>
        <strain evidence="5 6">L51</strain>
    </source>
</reference>
<evidence type="ECO:0000256" key="2">
    <source>
        <dbReference type="ARBA" id="ARBA00005563"/>
    </source>
</evidence>
<evidence type="ECO:0000256" key="1">
    <source>
        <dbReference type="ARBA" id="ARBA00004123"/>
    </source>
</evidence>
<evidence type="ECO:0000256" key="4">
    <source>
        <dbReference type="PIRNR" id="PIRNR011312"/>
    </source>
</evidence>
<accession>A0ABR3B1P9</accession>
<keyword evidence="6" id="KW-1185">Reference proteome</keyword>
<dbReference type="PIRSF" id="PIRSF011312">
    <property type="entry name" value="Cell_cycle_HUS1"/>
    <property type="match status" value="1"/>
</dbReference>
<comment type="similarity">
    <text evidence="2 4">Belongs to the HUS1 family.</text>
</comment>
<dbReference type="Gene3D" id="3.70.10.10">
    <property type="match status" value="1"/>
</dbReference>
<dbReference type="InterPro" id="IPR007150">
    <property type="entry name" value="HUS1/Mec3"/>
</dbReference>
<comment type="subcellular location">
    <subcellularLocation>
        <location evidence="1">Nucleus</location>
    </subcellularLocation>
</comment>
<name>A0ABR3B1P9_PHYBL</name>
<dbReference type="SUPFAM" id="SSF55979">
    <property type="entry name" value="DNA clamp"/>
    <property type="match status" value="1"/>
</dbReference>
<dbReference type="EMBL" id="JBCLYO010000006">
    <property type="protein sequence ID" value="KAL0087687.1"/>
    <property type="molecule type" value="Genomic_DNA"/>
</dbReference>
<comment type="caution">
    <text evidence="5">The sequence shown here is derived from an EMBL/GenBank/DDBJ whole genome shotgun (WGS) entry which is preliminary data.</text>
</comment>
<proteinExistence type="inferred from homology"/>
<dbReference type="PANTHER" id="PTHR12900:SF0">
    <property type="entry name" value="CHECKPOINT PROTEIN"/>
    <property type="match status" value="1"/>
</dbReference>
<organism evidence="5 6">
    <name type="scientific">Phycomyces blakesleeanus</name>
    <dbReference type="NCBI Taxonomy" id="4837"/>
    <lineage>
        <taxon>Eukaryota</taxon>
        <taxon>Fungi</taxon>
        <taxon>Fungi incertae sedis</taxon>
        <taxon>Mucoromycota</taxon>
        <taxon>Mucoromycotina</taxon>
        <taxon>Mucoromycetes</taxon>
        <taxon>Mucorales</taxon>
        <taxon>Phycomycetaceae</taxon>
        <taxon>Phycomyces</taxon>
    </lineage>
</organism>
<evidence type="ECO:0000313" key="5">
    <source>
        <dbReference type="EMBL" id="KAL0087687.1"/>
    </source>
</evidence>
<dbReference type="Pfam" id="PF04005">
    <property type="entry name" value="Hus1"/>
    <property type="match status" value="1"/>
</dbReference>
<sequence length="294" mass="33455">MRLKATVYNPVGLHRIVQTLDKFGPICVMSFSTDSIRFISHDERAGSIRAWVKAQPSAFLSNYRIQSRLEGCEIPLTLRLEFLLPITKIAQNATDVKISLKRSENQVYMSWDMATENREGRLCRLVQNISVVAVSQATMPAIRDPIAVNSPHVFIFLPSMNSLKPVADRLRQIGKYMYISANMAGELKLIVANDVAECETTYSRLENPRIPDYELEDVRKFATVRITTEDFVNFMNSYQLVPDNVICSITDNEQLAFYLYINNDIHHQADPSVVRSSAIDQTVMTCFVPVCQEY</sequence>
<evidence type="ECO:0000256" key="3">
    <source>
        <dbReference type="ARBA" id="ARBA00023242"/>
    </source>
</evidence>
<protein>
    <recommendedName>
        <fullName evidence="4">Checkpoint protein</fullName>
    </recommendedName>
</protein>
<evidence type="ECO:0000313" key="6">
    <source>
        <dbReference type="Proteomes" id="UP001448207"/>
    </source>
</evidence>
<dbReference type="InterPro" id="IPR016580">
    <property type="entry name" value="HUS1"/>
</dbReference>
<gene>
    <name evidence="5" type="ORF">J3Q64DRAFT_1733942</name>
</gene>
<dbReference type="Proteomes" id="UP001448207">
    <property type="component" value="Unassembled WGS sequence"/>
</dbReference>
<dbReference type="PANTHER" id="PTHR12900">
    <property type="entry name" value="MITOTIC AND DNA DAMAGE CHECKPOINT PROTEIN HUS1"/>
    <property type="match status" value="1"/>
</dbReference>
<keyword evidence="3" id="KW-0539">Nucleus</keyword>
<dbReference type="InterPro" id="IPR046938">
    <property type="entry name" value="DNA_clamp_sf"/>
</dbReference>